<dbReference type="OrthoDB" id="7360086at2"/>
<dbReference type="Proteomes" id="UP000230282">
    <property type="component" value="Unassembled WGS sequence"/>
</dbReference>
<evidence type="ECO:0000313" key="1">
    <source>
        <dbReference type="EMBL" id="PJG83786.1"/>
    </source>
</evidence>
<sequence>MTGQAKALMAKIHIGKTQLKMDDVTYRVFLRNLVGKASCKEMTEQELKIVLSGLKQKGFTPVATRFKVQKRPTPPADKAIYLAKITALLANQGKPQSYADAVAKKAFGVDFVHWLAVWQLKKVIQMLAVYEHRQNK</sequence>
<proteinExistence type="predicted"/>
<dbReference type="AlphaFoldDB" id="A0A2M8RY30"/>
<evidence type="ECO:0000313" key="2">
    <source>
        <dbReference type="Proteomes" id="UP000230282"/>
    </source>
</evidence>
<reference evidence="1 2" key="1">
    <citation type="submission" date="2017-11" db="EMBL/GenBank/DDBJ databases">
        <title>Reclassification of Bisgaard taxon 5 as Caviibacterium pharyngocola gen. nov., sp. nov.</title>
        <authorList>
            <person name="Christensen H."/>
        </authorList>
    </citation>
    <scope>NUCLEOTIDE SEQUENCE [LARGE SCALE GENOMIC DNA]</scope>
    <source>
        <strain evidence="1 2">7_3</strain>
    </source>
</reference>
<dbReference type="InterPro" id="IPR009363">
    <property type="entry name" value="Phage_Mu_Gp16"/>
</dbReference>
<protein>
    <submittedName>
        <fullName evidence="1">Regulatory protein GemA</fullName>
    </submittedName>
</protein>
<keyword evidence="2" id="KW-1185">Reference proteome</keyword>
<organism evidence="1 2">
    <name type="scientific">Caviibacterium pharyngocola</name>
    <dbReference type="NCBI Taxonomy" id="28159"/>
    <lineage>
        <taxon>Bacteria</taxon>
        <taxon>Pseudomonadati</taxon>
        <taxon>Pseudomonadota</taxon>
        <taxon>Gammaproteobacteria</taxon>
        <taxon>Pasteurellales</taxon>
        <taxon>Pasteurellaceae</taxon>
        <taxon>Caviibacterium</taxon>
    </lineage>
</organism>
<dbReference type="Pfam" id="PF06252">
    <property type="entry name" value="GemA"/>
    <property type="match status" value="1"/>
</dbReference>
<name>A0A2M8RY30_9PAST</name>
<dbReference type="EMBL" id="PHGZ01000004">
    <property type="protein sequence ID" value="PJG83786.1"/>
    <property type="molecule type" value="Genomic_DNA"/>
</dbReference>
<gene>
    <name evidence="1" type="ORF">CVP04_01455</name>
</gene>
<accession>A0A2M8RY30</accession>
<comment type="caution">
    <text evidence="1">The sequence shown here is derived from an EMBL/GenBank/DDBJ whole genome shotgun (WGS) entry which is preliminary data.</text>
</comment>